<organism evidence="2 3">
    <name type="scientific">Actinoplanes aureus</name>
    <dbReference type="NCBI Taxonomy" id="2792083"/>
    <lineage>
        <taxon>Bacteria</taxon>
        <taxon>Bacillati</taxon>
        <taxon>Actinomycetota</taxon>
        <taxon>Actinomycetes</taxon>
        <taxon>Micromonosporales</taxon>
        <taxon>Micromonosporaceae</taxon>
        <taxon>Actinoplanes</taxon>
    </lineage>
</organism>
<sequence length="129" mass="14636">MENSGAAALADCGYQIKQKPTLEEVAEARRESGDTGSPRKRPDYLLEGRVFDCYAPTKPDKDVRGIWTQVLEKVVKRQTQRVVVNLEDWRGEMPALRQQFKDWPIAGLKEVKAITPDGDVVQINLPRQE</sequence>
<evidence type="ECO:0000259" key="1">
    <source>
        <dbReference type="Pfam" id="PF18451"/>
    </source>
</evidence>
<proteinExistence type="predicted"/>
<dbReference type="InterPro" id="IPR040559">
    <property type="entry name" value="CdiA_C"/>
</dbReference>
<dbReference type="AlphaFoldDB" id="A0A931C864"/>
<dbReference type="Proteomes" id="UP000598146">
    <property type="component" value="Unassembled WGS sequence"/>
</dbReference>
<comment type="caution">
    <text evidence="2">The sequence shown here is derived from an EMBL/GenBank/DDBJ whole genome shotgun (WGS) entry which is preliminary data.</text>
</comment>
<dbReference type="InterPro" id="IPR033806">
    <property type="entry name" value="CDI_toxin_Bp1026b-like"/>
</dbReference>
<dbReference type="GO" id="GO:0004549">
    <property type="term" value="F:tRNA-specific ribonuclease activity"/>
    <property type="evidence" value="ECO:0007669"/>
    <property type="project" value="InterPro"/>
</dbReference>
<feature type="domain" description="tRNA nuclease CdiA C-terminal" evidence="1">
    <location>
        <begin position="40"/>
        <end position="119"/>
    </location>
</feature>
<dbReference type="EMBL" id="JADQTO010000001">
    <property type="protein sequence ID" value="MBG0560110.1"/>
    <property type="molecule type" value="Genomic_DNA"/>
</dbReference>
<reference evidence="2" key="1">
    <citation type="submission" date="2020-11" db="EMBL/GenBank/DDBJ databases">
        <title>Isolation and identification of active actinomycetes.</title>
        <authorList>
            <person name="Sun X."/>
        </authorList>
    </citation>
    <scope>NUCLEOTIDE SEQUENCE</scope>
    <source>
        <strain evidence="2">NEAU-A11</strain>
    </source>
</reference>
<evidence type="ECO:0000313" key="3">
    <source>
        <dbReference type="Proteomes" id="UP000598146"/>
    </source>
</evidence>
<dbReference type="Gene3D" id="3.40.1350.120">
    <property type="match status" value="1"/>
</dbReference>
<gene>
    <name evidence="2" type="ORF">I4J89_01330</name>
</gene>
<dbReference type="CDD" id="cd13442">
    <property type="entry name" value="CDI_toxin_Bp1026b-like"/>
    <property type="match status" value="1"/>
</dbReference>
<protein>
    <recommendedName>
        <fullName evidence="1">tRNA nuclease CdiA C-terminal domain-containing protein</fullName>
    </recommendedName>
</protein>
<accession>A0A931C864</accession>
<evidence type="ECO:0000313" key="2">
    <source>
        <dbReference type="EMBL" id="MBG0560110.1"/>
    </source>
</evidence>
<keyword evidence="3" id="KW-1185">Reference proteome</keyword>
<dbReference type="Pfam" id="PF18451">
    <property type="entry name" value="CdiA_C"/>
    <property type="match status" value="1"/>
</dbReference>
<name>A0A931C864_9ACTN</name>